<feature type="domain" description="Integrase catalytic" evidence="2">
    <location>
        <begin position="436"/>
        <end position="538"/>
    </location>
</feature>
<dbReference type="KEGG" id="gfs:119640290"/>
<accession>A0A9C6DWK5</accession>
<dbReference type="AlphaFoldDB" id="A0A9C6DWK5"/>
<organism evidence="3 4">
    <name type="scientific">Glossina fuscipes</name>
    <dbReference type="NCBI Taxonomy" id="7396"/>
    <lineage>
        <taxon>Eukaryota</taxon>
        <taxon>Metazoa</taxon>
        <taxon>Ecdysozoa</taxon>
        <taxon>Arthropoda</taxon>
        <taxon>Hexapoda</taxon>
        <taxon>Insecta</taxon>
        <taxon>Pterygota</taxon>
        <taxon>Neoptera</taxon>
        <taxon>Endopterygota</taxon>
        <taxon>Diptera</taxon>
        <taxon>Brachycera</taxon>
        <taxon>Muscomorpha</taxon>
        <taxon>Hippoboscoidea</taxon>
        <taxon>Glossinidae</taxon>
        <taxon>Glossina</taxon>
    </lineage>
</organism>
<dbReference type="GO" id="GO:0042575">
    <property type="term" value="C:DNA polymerase complex"/>
    <property type="evidence" value="ECO:0007669"/>
    <property type="project" value="UniProtKB-ARBA"/>
</dbReference>
<dbReference type="InterPro" id="IPR000477">
    <property type="entry name" value="RT_dom"/>
</dbReference>
<dbReference type="Gene3D" id="1.10.340.70">
    <property type="match status" value="1"/>
</dbReference>
<gene>
    <name evidence="4" type="primary">LOC119640290</name>
</gene>
<dbReference type="Proteomes" id="UP000092443">
    <property type="component" value="Unplaced"/>
</dbReference>
<name>A0A9C6DWK5_9MUSC</name>
<dbReference type="CDD" id="cd01647">
    <property type="entry name" value="RT_LTR"/>
    <property type="match status" value="1"/>
</dbReference>
<dbReference type="Pfam" id="PF17921">
    <property type="entry name" value="Integrase_H2C2"/>
    <property type="match status" value="1"/>
</dbReference>
<keyword evidence="3" id="KW-1185">Reference proteome</keyword>
<reference evidence="4" key="1">
    <citation type="submission" date="2025-08" db="UniProtKB">
        <authorList>
            <consortium name="RefSeq"/>
        </authorList>
    </citation>
    <scope>IDENTIFICATION</scope>
    <source>
        <tissue evidence="4">Whole body pupa</tissue>
    </source>
</reference>
<dbReference type="GO" id="GO:0003676">
    <property type="term" value="F:nucleic acid binding"/>
    <property type="evidence" value="ECO:0007669"/>
    <property type="project" value="InterPro"/>
</dbReference>
<proteinExistence type="predicted"/>
<evidence type="ECO:0000256" key="1">
    <source>
        <dbReference type="ARBA" id="ARBA00012493"/>
    </source>
</evidence>
<evidence type="ECO:0000259" key="2">
    <source>
        <dbReference type="PROSITE" id="PS50994"/>
    </source>
</evidence>
<dbReference type="SUPFAM" id="SSF56672">
    <property type="entry name" value="DNA/RNA polymerases"/>
    <property type="match status" value="1"/>
</dbReference>
<dbReference type="SUPFAM" id="SSF53098">
    <property type="entry name" value="Ribonuclease H-like"/>
    <property type="match status" value="1"/>
</dbReference>
<dbReference type="InterPro" id="IPR012337">
    <property type="entry name" value="RNaseH-like_sf"/>
</dbReference>
<dbReference type="InterPro" id="IPR001584">
    <property type="entry name" value="Integrase_cat-core"/>
</dbReference>
<dbReference type="PANTHER" id="PTHR37984">
    <property type="entry name" value="PROTEIN CBG26694"/>
    <property type="match status" value="1"/>
</dbReference>
<dbReference type="Gene3D" id="3.30.420.10">
    <property type="entry name" value="Ribonuclease H-like superfamily/Ribonuclease H"/>
    <property type="match status" value="1"/>
</dbReference>
<dbReference type="InterPro" id="IPR043128">
    <property type="entry name" value="Rev_trsase/Diguanyl_cyclase"/>
</dbReference>
<dbReference type="InterPro" id="IPR043502">
    <property type="entry name" value="DNA/RNA_pol_sf"/>
</dbReference>
<dbReference type="GO" id="GO:0015074">
    <property type="term" value="P:DNA integration"/>
    <property type="evidence" value="ECO:0007669"/>
    <property type="project" value="InterPro"/>
</dbReference>
<dbReference type="InterPro" id="IPR041588">
    <property type="entry name" value="Integrase_H2C2"/>
</dbReference>
<dbReference type="EC" id="2.7.7.49" evidence="1"/>
<dbReference type="PROSITE" id="PS50994">
    <property type="entry name" value="INTEGRASE"/>
    <property type="match status" value="1"/>
</dbReference>
<dbReference type="InterPro" id="IPR050951">
    <property type="entry name" value="Retrovirus_Pol_polyprotein"/>
</dbReference>
<evidence type="ECO:0000313" key="3">
    <source>
        <dbReference type="Proteomes" id="UP000092443"/>
    </source>
</evidence>
<evidence type="ECO:0000313" key="4">
    <source>
        <dbReference type="RefSeq" id="XP_037894138.1"/>
    </source>
</evidence>
<dbReference type="RefSeq" id="XP_037894138.1">
    <property type="nucleotide sequence ID" value="XM_038038210.1"/>
</dbReference>
<dbReference type="Pfam" id="PF00078">
    <property type="entry name" value="RVT_1"/>
    <property type="match status" value="1"/>
</dbReference>
<dbReference type="InterPro" id="IPR036397">
    <property type="entry name" value="RNaseH_sf"/>
</dbReference>
<dbReference type="Gene3D" id="3.30.70.270">
    <property type="match status" value="1"/>
</dbReference>
<dbReference type="GeneID" id="119640290"/>
<sequence>MPLGCISEISTGLPKPVEPVTSCELSSSQLQQLQNVIKIYPSFAKEGSGSTNILSHAIDVGSAKPIKQSHYPVSPAIEKMMYEEVDRMLKVGVIEKSNSAWSSPCVLVRKPRKNRLCLDSRKVNEVTVNDAYPLLHIDGILSRLAKASFITTLDLKDAFWQIPLDNYSTDKTAFIVPRRPLHQFIVMPFRLCNAPQTMSRLLDKVVPAHLKNEILVYLDDLLTLLAKLIRNAGLTLNVEKSSQHVVPDVTSRINSDDENSADSVDDIPQDCDGNSLTAEDIGLFVDLNSPHFKTEDYRAPIQGIEGNANKLPDVKILDGFVYKRTQHEVGEQLHDDLCWKLWIPNTMISEIIYKANNDRLSSHLRIFKTIERIRRLYYWPSLVIDVKNHINGCDKMTKHPNYILRPPMGKTTMTHKIFQKLYIDFLGPYPRSRTEEEIFHVFEVPEIIVSDNGVQFKSNQFKELINKNNITHTFTAVHSPQANASKRVNRTVIATIRAYVNVDQKNWDEMLSQVACALRSSAHSAIGTEPYYITFGQHMITNANSYAVIKQAKLMEDGTANFSKEDSLTIIRKQACSHIEKQFNKNEKNYNLRTKTANESMADLRRVSEILKQLKQTIQLLNHFQTSCRY</sequence>
<dbReference type="PANTHER" id="PTHR37984:SF5">
    <property type="entry name" value="PROTEIN NYNRIN-LIKE"/>
    <property type="match status" value="1"/>
</dbReference>
<dbReference type="Gene3D" id="3.10.10.10">
    <property type="entry name" value="HIV Type 1 Reverse Transcriptase, subunit A, domain 1"/>
    <property type="match status" value="1"/>
</dbReference>
<protein>
    <recommendedName>
        <fullName evidence="1">RNA-directed DNA polymerase</fullName>
        <ecNumber evidence="1">2.7.7.49</ecNumber>
    </recommendedName>
</protein>
<dbReference type="GO" id="GO:0003964">
    <property type="term" value="F:RNA-directed DNA polymerase activity"/>
    <property type="evidence" value="ECO:0007669"/>
    <property type="project" value="UniProtKB-EC"/>
</dbReference>